<sequence length="269" mass="30931">MNKTDNFFKKFINCIYNLKALITYPKYGVWKAILYVLLMSTILGGIRGITIGYKIDRELSNLSTMLQEDKYKFNIVDGVLHTENSPLKIEETSSLIYIDENKNLNEIDDLRDITVHNDNNILFLKDGISLEAGMYKQQAHYKELIGDSKLDNGILFGELSYVLKIIVAIVILYTILFTFINTLINCLFVTAFASFSLIIMKVFMKYSILYSLSLYACTLPFIFQIILQTIFPNINLDTMFIVGTLVYVIFILKYIKDGMIKTKLNKDGM</sequence>
<evidence type="ECO:0000313" key="3">
    <source>
        <dbReference type="EMBL" id="NFF88639.1"/>
    </source>
</evidence>
<evidence type="ECO:0000313" key="2">
    <source>
        <dbReference type="EMBL" id="NFA43352.1"/>
    </source>
</evidence>
<dbReference type="EMBL" id="SGKU01000036">
    <property type="protein sequence ID" value="NFA43352.1"/>
    <property type="molecule type" value="Genomic_DNA"/>
</dbReference>
<name>A0A0C2N5J9_CLOBO</name>
<keyword evidence="1" id="KW-0812">Transmembrane</keyword>
<feature type="transmembrane region" description="Helical" evidence="1">
    <location>
        <begin position="237"/>
        <end position="255"/>
    </location>
</feature>
<dbReference type="AlphaFoldDB" id="A0A0C2N5J9"/>
<keyword evidence="1" id="KW-1133">Transmembrane helix</keyword>
<feature type="transmembrane region" description="Helical" evidence="1">
    <location>
        <begin position="212"/>
        <end position="231"/>
    </location>
</feature>
<evidence type="ECO:0000313" key="6">
    <source>
        <dbReference type="Proteomes" id="UP000473681"/>
    </source>
</evidence>
<dbReference type="RefSeq" id="WP_012450117.1">
    <property type="nucleotide sequence ID" value="NZ_CP010520.1"/>
</dbReference>
<accession>A0A0C2N5J9</accession>
<reference evidence="6 7" key="2">
    <citation type="submission" date="2019-04" db="EMBL/GenBank/DDBJ databases">
        <title>Genome sequencing of Clostridium botulinum Groups I-IV and Clostridium butyricum.</title>
        <authorList>
            <person name="Brunt J."/>
            <person name="Van Vliet A.H.M."/>
            <person name="Stringer S.C."/>
            <person name="Carter A.T."/>
            <person name="Peck M.W."/>
        </authorList>
    </citation>
    <scope>NUCLEOTIDE SEQUENCE [LARGE SCALE GENOMIC DNA]</scope>
    <source>
        <strain evidence="3 7">1605</strain>
        <strain evidence="4 6">CB-K-33E</strain>
    </source>
</reference>
<gene>
    <name evidence="2" type="ORF">EXM65_12380</name>
    <name evidence="3" type="ORF">FC774_12280</name>
    <name evidence="4" type="ORF">FDB51_16680</name>
</gene>
<evidence type="ECO:0000313" key="7">
    <source>
        <dbReference type="Proteomes" id="UP000476820"/>
    </source>
</evidence>
<protein>
    <submittedName>
        <fullName evidence="3">DUF1189 domain-containing protein</fullName>
    </submittedName>
</protein>
<dbReference type="EMBL" id="SWVK01000029">
    <property type="protein sequence ID" value="NFN36710.1"/>
    <property type="molecule type" value="Genomic_DNA"/>
</dbReference>
<keyword evidence="1" id="KW-0472">Membrane</keyword>
<comment type="caution">
    <text evidence="3">The sequence shown here is derived from an EMBL/GenBank/DDBJ whole genome shotgun (WGS) entry which is preliminary data.</text>
</comment>
<feature type="transmembrane region" description="Helical" evidence="1">
    <location>
        <begin position="154"/>
        <end position="176"/>
    </location>
</feature>
<proteinExistence type="predicted"/>
<dbReference type="Proteomes" id="UP000476820">
    <property type="component" value="Unassembled WGS sequence"/>
</dbReference>
<dbReference type="Proteomes" id="UP000473681">
    <property type="component" value="Unassembled WGS sequence"/>
</dbReference>
<evidence type="ECO:0000313" key="5">
    <source>
        <dbReference type="Proteomes" id="UP000472355"/>
    </source>
</evidence>
<evidence type="ECO:0000313" key="4">
    <source>
        <dbReference type="EMBL" id="NFN36710.1"/>
    </source>
</evidence>
<dbReference type="EMBL" id="SWOV01000035">
    <property type="protein sequence ID" value="NFF88639.1"/>
    <property type="molecule type" value="Genomic_DNA"/>
</dbReference>
<organism evidence="3 7">
    <name type="scientific">Clostridium botulinum</name>
    <dbReference type="NCBI Taxonomy" id="1491"/>
    <lineage>
        <taxon>Bacteria</taxon>
        <taxon>Bacillati</taxon>
        <taxon>Bacillota</taxon>
        <taxon>Clostridia</taxon>
        <taxon>Eubacteriales</taxon>
        <taxon>Clostridiaceae</taxon>
        <taxon>Clostridium</taxon>
    </lineage>
</organism>
<evidence type="ECO:0000256" key="1">
    <source>
        <dbReference type="SAM" id="Phobius"/>
    </source>
</evidence>
<dbReference type="OrthoDB" id="1935735at2"/>
<dbReference type="InterPro" id="IPR009574">
    <property type="entry name" value="DUF1189"/>
</dbReference>
<reference evidence="2 5" key="1">
    <citation type="submission" date="2019-02" db="EMBL/GenBank/DDBJ databases">
        <title>Genome sequencing of Clostridium botulinum clinical isolates.</title>
        <authorList>
            <person name="Brunt J."/>
            <person name="Van Vliet A.H.M."/>
            <person name="Stringer S.C."/>
            <person name="Grant K.A."/>
            <person name="Carter A.C."/>
            <person name="Peck M.W."/>
        </authorList>
    </citation>
    <scope>NUCLEOTIDE SEQUENCE [LARGE SCALE GENOMIC DNA]</scope>
    <source>
        <strain evidence="2 5">H113700579</strain>
    </source>
</reference>
<dbReference type="Pfam" id="PF06691">
    <property type="entry name" value="DUF1189"/>
    <property type="match status" value="1"/>
</dbReference>
<feature type="transmembrane region" description="Helical" evidence="1">
    <location>
        <begin position="32"/>
        <end position="53"/>
    </location>
</feature>
<dbReference type="Proteomes" id="UP000472355">
    <property type="component" value="Unassembled WGS sequence"/>
</dbReference>